<dbReference type="InterPro" id="IPR055348">
    <property type="entry name" value="DctQ"/>
</dbReference>
<feature type="transmembrane region" description="Helical" evidence="9">
    <location>
        <begin position="129"/>
        <end position="152"/>
    </location>
</feature>
<feature type="transmembrane region" description="Helical" evidence="9">
    <location>
        <begin position="15"/>
        <end position="39"/>
    </location>
</feature>
<keyword evidence="5 9" id="KW-0812">Transmembrane</keyword>
<comment type="subcellular location">
    <subcellularLocation>
        <location evidence="1">Cell inner membrane</location>
        <topology evidence="1">Multi-pass membrane protein</topology>
    </subcellularLocation>
</comment>
<evidence type="ECO:0000259" key="10">
    <source>
        <dbReference type="Pfam" id="PF04290"/>
    </source>
</evidence>
<keyword evidence="12" id="KW-1185">Reference proteome</keyword>
<evidence type="ECO:0000256" key="4">
    <source>
        <dbReference type="ARBA" id="ARBA00022519"/>
    </source>
</evidence>
<dbReference type="Pfam" id="PF04290">
    <property type="entry name" value="DctQ"/>
    <property type="match status" value="1"/>
</dbReference>
<dbReference type="eggNOG" id="COG3090">
    <property type="taxonomic scope" value="Bacteria"/>
</dbReference>
<protein>
    <submittedName>
        <fullName evidence="11">TRAP transporter, DctQ-like membrane protein</fullName>
    </submittedName>
</protein>
<dbReference type="GO" id="GO:0015740">
    <property type="term" value="P:C4-dicarboxylate transport"/>
    <property type="evidence" value="ECO:0007669"/>
    <property type="project" value="TreeGrafter"/>
</dbReference>
<dbReference type="GO" id="GO:0022857">
    <property type="term" value="F:transmembrane transporter activity"/>
    <property type="evidence" value="ECO:0007669"/>
    <property type="project" value="TreeGrafter"/>
</dbReference>
<accession>A0A081C0R4</accession>
<keyword evidence="2" id="KW-0813">Transport</keyword>
<evidence type="ECO:0000313" key="12">
    <source>
        <dbReference type="Proteomes" id="UP000030661"/>
    </source>
</evidence>
<evidence type="ECO:0000313" key="11">
    <source>
        <dbReference type="EMBL" id="GAK58169.1"/>
    </source>
</evidence>
<evidence type="ECO:0000256" key="3">
    <source>
        <dbReference type="ARBA" id="ARBA00022475"/>
    </source>
</evidence>
<reference evidence="11" key="1">
    <citation type="journal article" date="2015" name="PeerJ">
        <title>First genomic representation of candidate bacterial phylum KSB3 points to enhanced environmental sensing as a trigger of wastewater bulking.</title>
        <authorList>
            <person name="Sekiguchi Y."/>
            <person name="Ohashi A."/>
            <person name="Parks D.H."/>
            <person name="Yamauchi T."/>
            <person name="Tyson G.W."/>
            <person name="Hugenholtz P."/>
        </authorList>
    </citation>
    <scope>NUCLEOTIDE SEQUENCE [LARGE SCALE GENOMIC DNA]</scope>
</reference>
<keyword evidence="4" id="KW-0997">Cell inner membrane</keyword>
<keyword evidence="6 9" id="KW-1133">Transmembrane helix</keyword>
<evidence type="ECO:0000256" key="5">
    <source>
        <dbReference type="ARBA" id="ARBA00022692"/>
    </source>
</evidence>
<evidence type="ECO:0000256" key="1">
    <source>
        <dbReference type="ARBA" id="ARBA00004429"/>
    </source>
</evidence>
<evidence type="ECO:0000256" key="6">
    <source>
        <dbReference type="ARBA" id="ARBA00022989"/>
    </source>
</evidence>
<dbReference type="PANTHER" id="PTHR35011">
    <property type="entry name" value="2,3-DIKETO-L-GULONATE TRAP TRANSPORTER SMALL PERMEASE PROTEIN YIAM"/>
    <property type="match status" value="1"/>
</dbReference>
<gene>
    <name evidence="11" type="ORF">U27_05142</name>
</gene>
<dbReference type="InterPro" id="IPR007387">
    <property type="entry name" value="TRAP_DctQ"/>
</dbReference>
<evidence type="ECO:0000256" key="7">
    <source>
        <dbReference type="ARBA" id="ARBA00023136"/>
    </source>
</evidence>
<dbReference type="HOGENOM" id="CLU_086356_8_5_0"/>
<proteinExistence type="inferred from homology"/>
<evidence type="ECO:0000256" key="2">
    <source>
        <dbReference type="ARBA" id="ARBA00022448"/>
    </source>
</evidence>
<keyword evidence="7 9" id="KW-0472">Membrane</keyword>
<name>A0A081C0R4_VECG1</name>
<dbReference type="STRING" id="1499967.U27_05142"/>
<evidence type="ECO:0000256" key="8">
    <source>
        <dbReference type="ARBA" id="ARBA00038436"/>
    </source>
</evidence>
<feature type="transmembrane region" description="Helical" evidence="9">
    <location>
        <begin position="45"/>
        <end position="67"/>
    </location>
</feature>
<dbReference type="EMBL" id="DF820467">
    <property type="protein sequence ID" value="GAK58169.1"/>
    <property type="molecule type" value="Genomic_DNA"/>
</dbReference>
<organism evidence="11">
    <name type="scientific">Vecturithrix granuli</name>
    <dbReference type="NCBI Taxonomy" id="1499967"/>
    <lineage>
        <taxon>Bacteria</taxon>
        <taxon>Candidatus Moduliflexota</taxon>
        <taxon>Candidatus Vecturitrichia</taxon>
        <taxon>Candidatus Vecturitrichales</taxon>
        <taxon>Candidatus Vecturitrichaceae</taxon>
        <taxon>Candidatus Vecturithrix</taxon>
    </lineage>
</organism>
<dbReference type="GO" id="GO:0005886">
    <property type="term" value="C:plasma membrane"/>
    <property type="evidence" value="ECO:0007669"/>
    <property type="project" value="UniProtKB-SubCell"/>
</dbReference>
<dbReference type="AlphaFoldDB" id="A0A081C0R4"/>
<feature type="domain" description="Tripartite ATP-independent periplasmic transporters DctQ component" evidence="10">
    <location>
        <begin position="26"/>
        <end position="155"/>
    </location>
</feature>
<dbReference type="PANTHER" id="PTHR35011:SF10">
    <property type="entry name" value="TRAP TRANSPORTER SMALL PERMEASE PROTEIN"/>
    <property type="match status" value="1"/>
</dbReference>
<comment type="similarity">
    <text evidence="8">Belongs to the TRAP transporter small permease family.</text>
</comment>
<feature type="transmembrane region" description="Helical" evidence="9">
    <location>
        <begin position="88"/>
        <end position="109"/>
    </location>
</feature>
<sequence>MSVLRNYCLTAARKLNVIAAIAIVLMMSLTCADVILRLFRRPVPGTYEMVSFLGTIVVSFALAHTSAEKGHVAVSLIVRLFPAKVQTIIESMIAVLGMILFGLIAWQSLLYGLSCQRAGEVSLTLQIPFYPVIYGVAFGSAAVCAVLLIDLINAITKLKTS</sequence>
<dbReference type="Proteomes" id="UP000030661">
    <property type="component" value="Unassembled WGS sequence"/>
</dbReference>
<evidence type="ECO:0000256" key="9">
    <source>
        <dbReference type="SAM" id="Phobius"/>
    </source>
</evidence>
<keyword evidence="3" id="KW-1003">Cell membrane</keyword>